<dbReference type="SUPFAM" id="SSF54909">
    <property type="entry name" value="Dimeric alpha+beta barrel"/>
    <property type="match status" value="1"/>
</dbReference>
<dbReference type="PRINTS" id="PR00033">
    <property type="entry name" value="HTHASNC"/>
</dbReference>
<organism evidence="5 6">
    <name type="scientific">Azospirillum cavernae</name>
    <dbReference type="NCBI Taxonomy" id="2320860"/>
    <lineage>
        <taxon>Bacteria</taxon>
        <taxon>Pseudomonadati</taxon>
        <taxon>Pseudomonadota</taxon>
        <taxon>Alphaproteobacteria</taxon>
        <taxon>Rhodospirillales</taxon>
        <taxon>Azospirillaceae</taxon>
        <taxon>Azospirillum</taxon>
    </lineage>
</organism>
<evidence type="ECO:0000256" key="2">
    <source>
        <dbReference type="ARBA" id="ARBA00023125"/>
    </source>
</evidence>
<dbReference type="GO" id="GO:0005829">
    <property type="term" value="C:cytosol"/>
    <property type="evidence" value="ECO:0007669"/>
    <property type="project" value="TreeGrafter"/>
</dbReference>
<dbReference type="PANTHER" id="PTHR30154:SF34">
    <property type="entry name" value="TRANSCRIPTIONAL REGULATOR AZLB"/>
    <property type="match status" value="1"/>
</dbReference>
<dbReference type="SUPFAM" id="SSF46785">
    <property type="entry name" value="Winged helix' DNA-binding domain"/>
    <property type="match status" value="1"/>
</dbReference>
<keyword evidence="2" id="KW-0238">DNA-binding</keyword>
<protein>
    <submittedName>
        <fullName evidence="5">Lrp/AsnC family transcriptional regulator</fullName>
    </submittedName>
</protein>
<keyword evidence="6" id="KW-1185">Reference proteome</keyword>
<dbReference type="PANTHER" id="PTHR30154">
    <property type="entry name" value="LEUCINE-RESPONSIVE REGULATORY PROTEIN"/>
    <property type="match status" value="1"/>
</dbReference>
<dbReference type="Gene3D" id="1.10.10.10">
    <property type="entry name" value="Winged helix-like DNA-binding domain superfamily/Winged helix DNA-binding domain"/>
    <property type="match status" value="1"/>
</dbReference>
<dbReference type="InterPro" id="IPR036388">
    <property type="entry name" value="WH-like_DNA-bd_sf"/>
</dbReference>
<dbReference type="SMART" id="SM00344">
    <property type="entry name" value="HTH_ASNC"/>
    <property type="match status" value="1"/>
</dbReference>
<evidence type="ECO:0000256" key="3">
    <source>
        <dbReference type="ARBA" id="ARBA00023163"/>
    </source>
</evidence>
<dbReference type="EMBL" id="QYUL01000004">
    <property type="protein sequence ID" value="RJF78150.1"/>
    <property type="molecule type" value="Genomic_DNA"/>
</dbReference>
<evidence type="ECO:0000313" key="6">
    <source>
        <dbReference type="Proteomes" id="UP000283458"/>
    </source>
</evidence>
<dbReference type="InterPro" id="IPR011008">
    <property type="entry name" value="Dimeric_a/b-barrel"/>
</dbReference>
<feature type="domain" description="HTH asnC-type" evidence="4">
    <location>
        <begin position="1"/>
        <end position="62"/>
    </location>
</feature>
<dbReference type="Pfam" id="PF13404">
    <property type="entry name" value="HTH_AsnC-type"/>
    <property type="match status" value="1"/>
</dbReference>
<dbReference type="Gene3D" id="3.30.70.920">
    <property type="match status" value="1"/>
</dbReference>
<comment type="caution">
    <text evidence="5">The sequence shown here is derived from an EMBL/GenBank/DDBJ whole genome shotgun (WGS) entry which is preliminary data.</text>
</comment>
<dbReference type="Proteomes" id="UP000283458">
    <property type="component" value="Unassembled WGS sequence"/>
</dbReference>
<evidence type="ECO:0000259" key="4">
    <source>
        <dbReference type="PROSITE" id="PS50956"/>
    </source>
</evidence>
<reference evidence="5 6" key="1">
    <citation type="submission" date="2018-09" db="EMBL/GenBank/DDBJ databases">
        <authorList>
            <person name="Zhu H."/>
        </authorList>
    </citation>
    <scope>NUCLEOTIDE SEQUENCE [LARGE SCALE GENOMIC DNA]</scope>
    <source>
        <strain evidence="5 6">K2W22B-5</strain>
    </source>
</reference>
<dbReference type="PROSITE" id="PS50956">
    <property type="entry name" value="HTH_ASNC_2"/>
    <property type="match status" value="1"/>
</dbReference>
<dbReference type="AlphaFoldDB" id="A0A418VPG3"/>
<dbReference type="Pfam" id="PF01037">
    <property type="entry name" value="AsnC_trans_reg"/>
    <property type="match status" value="1"/>
</dbReference>
<keyword evidence="3" id="KW-0804">Transcription</keyword>
<gene>
    <name evidence="5" type="ORF">D3877_23795</name>
</gene>
<dbReference type="OrthoDB" id="9809462at2"/>
<dbReference type="InterPro" id="IPR036390">
    <property type="entry name" value="WH_DNA-bd_sf"/>
</dbReference>
<evidence type="ECO:0000313" key="5">
    <source>
        <dbReference type="EMBL" id="RJF78150.1"/>
    </source>
</evidence>
<dbReference type="GO" id="GO:0043200">
    <property type="term" value="P:response to amino acid"/>
    <property type="evidence" value="ECO:0007669"/>
    <property type="project" value="TreeGrafter"/>
</dbReference>
<dbReference type="InterPro" id="IPR019887">
    <property type="entry name" value="Tscrpt_reg_AsnC/Lrp_C"/>
</dbReference>
<dbReference type="GO" id="GO:0043565">
    <property type="term" value="F:sequence-specific DNA binding"/>
    <property type="evidence" value="ECO:0007669"/>
    <property type="project" value="InterPro"/>
</dbReference>
<evidence type="ECO:0000256" key="1">
    <source>
        <dbReference type="ARBA" id="ARBA00023015"/>
    </source>
</evidence>
<sequence>MDDLDYRLLSLLRADSRRSVASLADELAVSRATVRARIDRLVEEHVILGFTVTVRSGAQGQALRAITMIEVEGRAAENVVARLNGFPEVRTLYTTNGRWDIIAEIETDTLEGFDDTLRRMRQIPGIASTETSILLSARKSTMGG</sequence>
<name>A0A418VPG3_9PROT</name>
<dbReference type="InterPro" id="IPR019888">
    <property type="entry name" value="Tscrpt_reg_AsnC-like"/>
</dbReference>
<accession>A0A418VPG3</accession>
<dbReference type="InterPro" id="IPR000485">
    <property type="entry name" value="AsnC-type_HTH_dom"/>
</dbReference>
<keyword evidence="1" id="KW-0805">Transcription regulation</keyword>
<proteinExistence type="predicted"/>